<dbReference type="EMBL" id="BSOJ01000006">
    <property type="protein sequence ID" value="GLR25456.1"/>
    <property type="molecule type" value="Genomic_DNA"/>
</dbReference>
<name>A0ABQ5YNG2_9BURK</name>
<proteinExistence type="predicted"/>
<dbReference type="NCBIfam" id="TIGR03373">
    <property type="entry name" value="VI_minor_4"/>
    <property type="match status" value="1"/>
</dbReference>
<gene>
    <name evidence="1" type="ORF">GCM10007875_05440</name>
</gene>
<dbReference type="Pfam" id="PF09867">
    <property type="entry name" value="TagF_N"/>
    <property type="match status" value="1"/>
</dbReference>
<comment type="caution">
    <text evidence="1">The sequence shown here is derived from an EMBL/GenBank/DDBJ whole genome shotgun (WGS) entry which is preliminary data.</text>
</comment>
<dbReference type="Gene3D" id="3.40.1730.10">
    <property type="entry name" value="pa0076 domain"/>
    <property type="match status" value="1"/>
</dbReference>
<sequence>MYMWFGKIPAVGDFCASDMPAAVEAELDQWISTCMQRCELLFNQQWLTLYFAAPMSAFYWPPGVCKSLGSAHAVGVLMPSVDKAGRAYPLIVLQTLHSQPDTCRESLHFEDWLKHMHRICSQTLDEDWPPEVLNRALSELPALHQQTLQLDLQTSALPKPLWFSLQLDGIEPHQLDCEGLPDAAQFCRLYGYTE</sequence>
<protein>
    <recommendedName>
        <fullName evidence="3">Type VI secretion system-associated protein TagF</fullName>
    </recommendedName>
</protein>
<organism evidence="1 2">
    <name type="scientific">Limnobacter litoralis</name>
    <dbReference type="NCBI Taxonomy" id="481366"/>
    <lineage>
        <taxon>Bacteria</taxon>
        <taxon>Pseudomonadati</taxon>
        <taxon>Pseudomonadota</taxon>
        <taxon>Betaproteobacteria</taxon>
        <taxon>Burkholderiales</taxon>
        <taxon>Burkholderiaceae</taxon>
        <taxon>Limnobacter</taxon>
    </lineage>
</organism>
<evidence type="ECO:0008006" key="3">
    <source>
        <dbReference type="Google" id="ProtNLM"/>
    </source>
</evidence>
<dbReference type="Proteomes" id="UP001156664">
    <property type="component" value="Unassembled WGS sequence"/>
</dbReference>
<dbReference type="RefSeq" id="WP_284279804.1">
    <property type="nucleotide sequence ID" value="NZ_BSOJ01000006.1"/>
</dbReference>
<evidence type="ECO:0000313" key="1">
    <source>
        <dbReference type="EMBL" id="GLR25456.1"/>
    </source>
</evidence>
<accession>A0ABQ5YNG2</accession>
<reference evidence="2" key="1">
    <citation type="journal article" date="2019" name="Int. J. Syst. Evol. Microbiol.">
        <title>The Global Catalogue of Microorganisms (GCM) 10K type strain sequencing project: providing services to taxonomists for standard genome sequencing and annotation.</title>
        <authorList>
            <consortium name="The Broad Institute Genomics Platform"/>
            <consortium name="The Broad Institute Genome Sequencing Center for Infectious Disease"/>
            <person name="Wu L."/>
            <person name="Ma J."/>
        </authorList>
    </citation>
    <scope>NUCLEOTIDE SEQUENCE [LARGE SCALE GENOMIC DNA]</scope>
    <source>
        <strain evidence="2">NBRC 105857</strain>
    </source>
</reference>
<dbReference type="InterPro" id="IPR017748">
    <property type="entry name" value="TagF"/>
</dbReference>
<evidence type="ECO:0000313" key="2">
    <source>
        <dbReference type="Proteomes" id="UP001156664"/>
    </source>
</evidence>
<dbReference type="InterPro" id="IPR038225">
    <property type="entry name" value="TagF_sf"/>
</dbReference>
<keyword evidence="2" id="KW-1185">Reference proteome</keyword>